<feature type="transmembrane region" description="Helical" evidence="1">
    <location>
        <begin position="66"/>
        <end position="90"/>
    </location>
</feature>
<name>A0A9D0ZR60_9FIRM</name>
<organism evidence="2 3">
    <name type="scientific">Candidatus Coprosoma intestinipullorum</name>
    <dbReference type="NCBI Taxonomy" id="2840752"/>
    <lineage>
        <taxon>Bacteria</taxon>
        <taxon>Bacillati</taxon>
        <taxon>Bacillota</taxon>
        <taxon>Bacillota incertae sedis</taxon>
        <taxon>Candidatus Coprosoma</taxon>
    </lineage>
</organism>
<dbReference type="EMBL" id="DVFV01000067">
    <property type="protein sequence ID" value="HIQ90688.1"/>
    <property type="molecule type" value="Genomic_DNA"/>
</dbReference>
<reference evidence="2" key="2">
    <citation type="journal article" date="2021" name="PeerJ">
        <title>Extensive microbial diversity within the chicken gut microbiome revealed by metagenomics and culture.</title>
        <authorList>
            <person name="Gilroy R."/>
            <person name="Ravi A."/>
            <person name="Getino M."/>
            <person name="Pursley I."/>
            <person name="Horton D.L."/>
            <person name="Alikhan N.F."/>
            <person name="Baker D."/>
            <person name="Gharbi K."/>
            <person name="Hall N."/>
            <person name="Watson M."/>
            <person name="Adriaenssens E.M."/>
            <person name="Foster-Nyarko E."/>
            <person name="Jarju S."/>
            <person name="Secka A."/>
            <person name="Antonio M."/>
            <person name="Oren A."/>
            <person name="Chaudhuri R.R."/>
            <person name="La Ragione R."/>
            <person name="Hildebrand F."/>
            <person name="Pallen M.J."/>
        </authorList>
    </citation>
    <scope>NUCLEOTIDE SEQUENCE</scope>
    <source>
        <strain evidence="2">CHK147-3167</strain>
    </source>
</reference>
<feature type="transmembrane region" description="Helical" evidence="1">
    <location>
        <begin position="42"/>
        <end position="60"/>
    </location>
</feature>
<dbReference type="AlphaFoldDB" id="A0A9D0ZR60"/>
<accession>A0A9D0ZR60</accession>
<comment type="caution">
    <text evidence="2">The sequence shown here is derived from an EMBL/GenBank/DDBJ whole genome shotgun (WGS) entry which is preliminary data.</text>
</comment>
<protein>
    <recommendedName>
        <fullName evidence="4">YcxB-like protein domain-containing protein</fullName>
    </recommendedName>
</protein>
<reference evidence="2" key="1">
    <citation type="submission" date="2020-10" db="EMBL/GenBank/DDBJ databases">
        <authorList>
            <person name="Gilroy R."/>
        </authorList>
    </citation>
    <scope>NUCLEOTIDE SEQUENCE</scope>
    <source>
        <strain evidence="2">CHK147-3167</strain>
    </source>
</reference>
<evidence type="ECO:0008006" key="4">
    <source>
        <dbReference type="Google" id="ProtNLM"/>
    </source>
</evidence>
<gene>
    <name evidence="2" type="ORF">IAB27_03565</name>
</gene>
<evidence type="ECO:0000313" key="2">
    <source>
        <dbReference type="EMBL" id="HIQ90688.1"/>
    </source>
</evidence>
<keyword evidence="1" id="KW-0812">Transmembrane</keyword>
<keyword evidence="1" id="KW-0472">Membrane</keyword>
<evidence type="ECO:0000256" key="1">
    <source>
        <dbReference type="SAM" id="Phobius"/>
    </source>
</evidence>
<dbReference type="Proteomes" id="UP000886786">
    <property type="component" value="Unassembled WGS sequence"/>
</dbReference>
<evidence type="ECO:0000313" key="3">
    <source>
        <dbReference type="Proteomes" id="UP000886786"/>
    </source>
</evidence>
<keyword evidence="1" id="KW-1133">Transmembrane helix</keyword>
<proteinExistence type="predicted"/>
<sequence length="174" mass="20457">MKIETDISKKFFSRFDEARGIALHKKSVLKNKNPKTLSYTKGSLLIIILLFILSIVFALFCRFNWRLFFLPCLTYLIAIIYLIYVVSIIIETYNFRKKLQFKNTIIIDENGITDKSYYGIKMIFSWNKIKGIVIGKYTITVLTDTPVYFYFDISKKDDVIKAIEKYGKKNLIIK</sequence>